<dbReference type="EMBL" id="PVNL01000142">
    <property type="protein sequence ID" value="PRP94327.1"/>
    <property type="molecule type" value="Genomic_DNA"/>
</dbReference>
<dbReference type="RefSeq" id="WP_146158678.1">
    <property type="nucleotide sequence ID" value="NZ_PVNL01000142.1"/>
</dbReference>
<comment type="caution">
    <text evidence="1">The sequence shown here is derived from an EMBL/GenBank/DDBJ whole genome shotgun (WGS) entry which is preliminary data.</text>
</comment>
<organism evidence="1 2">
    <name type="scientific">Enhygromyxa salina</name>
    <dbReference type="NCBI Taxonomy" id="215803"/>
    <lineage>
        <taxon>Bacteria</taxon>
        <taxon>Pseudomonadati</taxon>
        <taxon>Myxococcota</taxon>
        <taxon>Polyangia</taxon>
        <taxon>Nannocystales</taxon>
        <taxon>Nannocystaceae</taxon>
        <taxon>Enhygromyxa</taxon>
    </lineage>
</organism>
<sequence length="197" mass="21688">MSDRLPLFPIHVHFSDGNHWTLDTELELTQNLEWFDSDDPEEEAEVTDALGRRVSVKIECFRMLRLELVSFPIRGPLIFVGSSGASDVRAFRDAAHAISRVETIDVSNGGYGDHGWDADGRLIKFVLREPGPPGVLQRLFRVVPAATVELRMLDTSPEPEALRRVLIACLVEQTVAQAAALEAMSLGELLGSVPISA</sequence>
<name>A0A2S9XN78_9BACT</name>
<evidence type="ECO:0000313" key="1">
    <source>
        <dbReference type="EMBL" id="PRP94327.1"/>
    </source>
</evidence>
<gene>
    <name evidence="1" type="ORF">ENSA7_78640</name>
</gene>
<dbReference type="Proteomes" id="UP000238823">
    <property type="component" value="Unassembled WGS sequence"/>
</dbReference>
<accession>A0A2S9XN78</accession>
<protein>
    <submittedName>
        <fullName evidence="1">Uncharacterized protein</fullName>
    </submittedName>
</protein>
<proteinExistence type="predicted"/>
<dbReference type="AlphaFoldDB" id="A0A2S9XN78"/>
<dbReference type="OrthoDB" id="6401731at2"/>
<evidence type="ECO:0000313" key="2">
    <source>
        <dbReference type="Proteomes" id="UP000238823"/>
    </source>
</evidence>
<reference evidence="1 2" key="1">
    <citation type="submission" date="2018-03" db="EMBL/GenBank/DDBJ databases">
        <title>Draft Genome Sequences of the Obligatory Marine Myxobacteria Enhygromyxa salina SWB007.</title>
        <authorList>
            <person name="Poehlein A."/>
            <person name="Moghaddam J.A."/>
            <person name="Harms H."/>
            <person name="Alanjari M."/>
            <person name="Koenig G.M."/>
            <person name="Daniel R."/>
            <person name="Schaeberle T.F."/>
        </authorList>
    </citation>
    <scope>NUCLEOTIDE SEQUENCE [LARGE SCALE GENOMIC DNA]</scope>
    <source>
        <strain evidence="1 2">SWB007</strain>
    </source>
</reference>